<dbReference type="RefSeq" id="WP_184030644.1">
    <property type="nucleotide sequence ID" value="NZ_JACHFN010000012.1"/>
</dbReference>
<dbReference type="AlphaFoldDB" id="A0A7W8GGZ3"/>
<dbReference type="EMBL" id="JACHFN010000012">
    <property type="protein sequence ID" value="MBB5235442.1"/>
    <property type="molecule type" value="Genomic_DNA"/>
</dbReference>
<accession>A0A7W8GGZ3</accession>
<feature type="compositionally biased region" description="Low complexity" evidence="1">
    <location>
        <begin position="134"/>
        <end position="170"/>
    </location>
</feature>
<reference evidence="3 4" key="1">
    <citation type="submission" date="2020-08" db="EMBL/GenBank/DDBJ databases">
        <title>Genomic Encyclopedia of Type Strains, Phase IV (KMG-IV): sequencing the most valuable type-strain genomes for metagenomic binning, comparative biology and taxonomic classification.</title>
        <authorList>
            <person name="Goeker M."/>
        </authorList>
    </citation>
    <scope>NUCLEOTIDE SEQUENCE [LARGE SCALE GENOMIC DNA]</scope>
    <source>
        <strain evidence="3 4">DSM 101791</strain>
    </source>
</reference>
<proteinExistence type="predicted"/>
<sequence length="270" mass="26166">MRRALTLLTALALGTAPFPAGATTAPPLTLTQQAKKADVIVRATLGTATSVQEAGVTWTVYPLTVTETIAGDPASLPQREGKPALYLLAGVDGLPELRAGQEAFWLLYSRRLDSPVVGFSQGFYPIENGRVTRPGAATPAANSPTTGTPAAATATAPATPGTAGTATAGASGAGTSGTDTAGTGTAGTPPAALGSGTTGTGTTGAATGTPAAPTGGAAGTASSPSTTPPPTAPATAPAAAVATPTPTDPDPIESDPVKFRDALRAARAAQ</sequence>
<comment type="caution">
    <text evidence="3">The sequence shown here is derived from an EMBL/GenBank/DDBJ whole genome shotgun (WGS) entry which is preliminary data.</text>
</comment>
<keyword evidence="4" id="KW-1185">Reference proteome</keyword>
<protein>
    <submittedName>
        <fullName evidence="3">Uncharacterized protein</fullName>
    </submittedName>
</protein>
<feature type="chain" id="PRO_5031155817" evidence="2">
    <location>
        <begin position="23"/>
        <end position="270"/>
    </location>
</feature>
<feature type="signal peptide" evidence="2">
    <location>
        <begin position="1"/>
        <end position="22"/>
    </location>
</feature>
<feature type="compositionally biased region" description="Low complexity" evidence="1">
    <location>
        <begin position="233"/>
        <end position="245"/>
    </location>
</feature>
<name>A0A7W8GGZ3_9DEIO</name>
<dbReference type="Proteomes" id="UP000525389">
    <property type="component" value="Unassembled WGS sequence"/>
</dbReference>
<gene>
    <name evidence="3" type="ORF">HNQ09_002899</name>
</gene>
<feature type="compositionally biased region" description="Basic and acidic residues" evidence="1">
    <location>
        <begin position="255"/>
        <end position="264"/>
    </location>
</feature>
<keyword evidence="2" id="KW-0732">Signal</keyword>
<evidence type="ECO:0000313" key="4">
    <source>
        <dbReference type="Proteomes" id="UP000525389"/>
    </source>
</evidence>
<evidence type="ECO:0000256" key="2">
    <source>
        <dbReference type="SAM" id="SignalP"/>
    </source>
</evidence>
<organism evidence="3 4">
    <name type="scientific">Deinococcus budaensis</name>
    <dbReference type="NCBI Taxonomy" id="1665626"/>
    <lineage>
        <taxon>Bacteria</taxon>
        <taxon>Thermotogati</taxon>
        <taxon>Deinococcota</taxon>
        <taxon>Deinococci</taxon>
        <taxon>Deinococcales</taxon>
        <taxon>Deinococcaceae</taxon>
        <taxon>Deinococcus</taxon>
    </lineage>
</organism>
<feature type="compositionally biased region" description="Low complexity" evidence="1">
    <location>
        <begin position="176"/>
        <end position="195"/>
    </location>
</feature>
<evidence type="ECO:0000256" key="1">
    <source>
        <dbReference type="SAM" id="MobiDB-lite"/>
    </source>
</evidence>
<evidence type="ECO:0000313" key="3">
    <source>
        <dbReference type="EMBL" id="MBB5235442.1"/>
    </source>
</evidence>
<feature type="compositionally biased region" description="Low complexity" evidence="1">
    <location>
        <begin position="203"/>
        <end position="225"/>
    </location>
</feature>
<feature type="region of interest" description="Disordered" evidence="1">
    <location>
        <begin position="134"/>
        <end position="270"/>
    </location>
</feature>